<evidence type="ECO:0000313" key="6">
    <source>
        <dbReference type="EMBL" id="BDT99466.1"/>
    </source>
</evidence>
<evidence type="ECO:0000256" key="1">
    <source>
        <dbReference type="ARBA" id="ARBA00012245"/>
    </source>
</evidence>
<evidence type="ECO:0000256" key="4">
    <source>
        <dbReference type="SAM" id="MobiDB-lite"/>
    </source>
</evidence>
<dbReference type="SUPFAM" id="SSF52821">
    <property type="entry name" value="Rhodanese/Cell cycle control phosphatase"/>
    <property type="match status" value="2"/>
</dbReference>
<protein>
    <recommendedName>
        <fullName evidence="1">thiosulfate sulfurtransferase</fullName>
        <ecNumber evidence="1">2.8.1.1</ecNumber>
    </recommendedName>
</protein>
<evidence type="ECO:0000256" key="3">
    <source>
        <dbReference type="ARBA" id="ARBA00047549"/>
    </source>
</evidence>
<evidence type="ECO:0000313" key="7">
    <source>
        <dbReference type="Proteomes" id="UP001317870"/>
    </source>
</evidence>
<name>A0ABN6U2K6_9NOCA</name>
<comment type="catalytic activity">
    <reaction evidence="3">
        <text>thiosulfate + hydrogen cyanide = thiocyanate + sulfite + 2 H(+)</text>
        <dbReference type="Rhea" id="RHEA:16881"/>
        <dbReference type="ChEBI" id="CHEBI:15378"/>
        <dbReference type="ChEBI" id="CHEBI:17359"/>
        <dbReference type="ChEBI" id="CHEBI:18022"/>
        <dbReference type="ChEBI" id="CHEBI:18407"/>
        <dbReference type="ChEBI" id="CHEBI:33542"/>
        <dbReference type="EC" id="2.8.1.1"/>
    </reaction>
</comment>
<dbReference type="InterPro" id="IPR036873">
    <property type="entry name" value="Rhodanese-like_dom_sf"/>
</dbReference>
<evidence type="ECO:0000256" key="2">
    <source>
        <dbReference type="ARBA" id="ARBA00022737"/>
    </source>
</evidence>
<dbReference type="InterPro" id="IPR001307">
    <property type="entry name" value="Thiosulphate_STrfase_CS"/>
</dbReference>
<feature type="domain" description="Rhodanese" evidence="5">
    <location>
        <begin position="19"/>
        <end position="136"/>
    </location>
</feature>
<dbReference type="PANTHER" id="PTHR43855">
    <property type="entry name" value="THIOSULFATE SULFURTRANSFERASE"/>
    <property type="match status" value="1"/>
</dbReference>
<accession>A0ABN6U2K6</accession>
<reference evidence="6 7" key="1">
    <citation type="submission" date="2022-11" db="EMBL/GenBank/DDBJ databases">
        <title>Genome Sequencing of Nocardia sp. ON39_IFM12276 and assembly.</title>
        <authorList>
            <person name="Shimojima M."/>
            <person name="Toyokawa M."/>
            <person name="Uesaka K."/>
        </authorList>
    </citation>
    <scope>NUCLEOTIDE SEQUENCE [LARGE SCALE GENOMIC DNA]</scope>
    <source>
        <strain evidence="6 7">IFM 12276</strain>
    </source>
</reference>
<sequence>MSGARAAHLISASRLRDDPPKQLVLLDVRVGAVGPDPNGFRRGHLPGARFVDVDADLAGAATASSGARPLPEAGPLTAALRRWGIRADSTVVVYDDSRSVPAARAWWVLRWAGLTDVRLLDGGLRAWRAAGGPVVRGAETVAAGTVSARPGGLPVVGTAAVATLPARGILLDARPHSHYRGEGLFAGHIPDAVSAPVFDDFDEHGLLRDEHTLRARYHGLGLGPATPAATHCGSAMAAALQVFVLATLGIEIALYPGSLSQWTADPARPLVRGDSPAPGPVPSL</sequence>
<dbReference type="InterPro" id="IPR051126">
    <property type="entry name" value="Thiosulfate_sulfurtransferase"/>
</dbReference>
<feature type="region of interest" description="Disordered" evidence="4">
    <location>
        <begin position="265"/>
        <end position="284"/>
    </location>
</feature>
<dbReference type="PROSITE" id="PS00380">
    <property type="entry name" value="RHODANESE_1"/>
    <property type="match status" value="1"/>
</dbReference>
<dbReference type="PANTHER" id="PTHR43855:SF1">
    <property type="entry name" value="THIOSULFATE SULFURTRANSFERASE"/>
    <property type="match status" value="1"/>
</dbReference>
<dbReference type="CDD" id="cd01448">
    <property type="entry name" value="TST_Repeat_1"/>
    <property type="match status" value="1"/>
</dbReference>
<feature type="domain" description="Rhodanese" evidence="5">
    <location>
        <begin position="164"/>
        <end position="271"/>
    </location>
</feature>
<dbReference type="Proteomes" id="UP001317870">
    <property type="component" value="Chromosome"/>
</dbReference>
<organism evidence="6 7">
    <name type="scientific">Nocardia sputorum</name>
    <dbReference type="NCBI Taxonomy" id="2984338"/>
    <lineage>
        <taxon>Bacteria</taxon>
        <taxon>Bacillati</taxon>
        <taxon>Actinomycetota</taxon>
        <taxon>Actinomycetes</taxon>
        <taxon>Mycobacteriales</taxon>
        <taxon>Nocardiaceae</taxon>
        <taxon>Nocardia</taxon>
    </lineage>
</organism>
<dbReference type="Pfam" id="PF00581">
    <property type="entry name" value="Rhodanese"/>
    <property type="match status" value="2"/>
</dbReference>
<evidence type="ECO:0000259" key="5">
    <source>
        <dbReference type="PROSITE" id="PS50206"/>
    </source>
</evidence>
<dbReference type="EC" id="2.8.1.1" evidence="1"/>
<keyword evidence="7" id="KW-1185">Reference proteome</keyword>
<dbReference type="PROSITE" id="PS50206">
    <property type="entry name" value="RHODANESE_3"/>
    <property type="match status" value="2"/>
</dbReference>
<gene>
    <name evidence="6" type="ORF">IFM12276_24950</name>
</gene>
<dbReference type="SMART" id="SM00450">
    <property type="entry name" value="RHOD"/>
    <property type="match status" value="2"/>
</dbReference>
<keyword evidence="2" id="KW-0677">Repeat</keyword>
<dbReference type="RefSeq" id="WP_281879612.1">
    <property type="nucleotide sequence ID" value="NZ_AP026976.1"/>
</dbReference>
<dbReference type="InterPro" id="IPR001763">
    <property type="entry name" value="Rhodanese-like_dom"/>
</dbReference>
<dbReference type="Gene3D" id="3.40.250.10">
    <property type="entry name" value="Rhodanese-like domain"/>
    <property type="match status" value="2"/>
</dbReference>
<dbReference type="EMBL" id="AP026978">
    <property type="protein sequence ID" value="BDT99466.1"/>
    <property type="molecule type" value="Genomic_DNA"/>
</dbReference>
<proteinExistence type="predicted"/>